<organism evidence="2 3">
    <name type="scientific">Synaphobranchus kaupii</name>
    <name type="common">Kaup's arrowtooth eel</name>
    <dbReference type="NCBI Taxonomy" id="118154"/>
    <lineage>
        <taxon>Eukaryota</taxon>
        <taxon>Metazoa</taxon>
        <taxon>Chordata</taxon>
        <taxon>Craniata</taxon>
        <taxon>Vertebrata</taxon>
        <taxon>Euteleostomi</taxon>
        <taxon>Actinopterygii</taxon>
        <taxon>Neopterygii</taxon>
        <taxon>Teleostei</taxon>
        <taxon>Anguilliformes</taxon>
        <taxon>Synaphobranchidae</taxon>
        <taxon>Synaphobranchus</taxon>
    </lineage>
</organism>
<gene>
    <name evidence="2" type="ORF">SKAU_G00039690</name>
</gene>
<keyword evidence="3" id="KW-1185">Reference proteome</keyword>
<protein>
    <submittedName>
        <fullName evidence="2">Uncharacterized protein</fullName>
    </submittedName>
</protein>
<evidence type="ECO:0000313" key="3">
    <source>
        <dbReference type="Proteomes" id="UP001152622"/>
    </source>
</evidence>
<comment type="caution">
    <text evidence="2">The sequence shown here is derived from an EMBL/GenBank/DDBJ whole genome shotgun (WGS) entry which is preliminary data.</text>
</comment>
<dbReference type="Proteomes" id="UP001152622">
    <property type="component" value="Chromosome 1"/>
</dbReference>
<proteinExistence type="predicted"/>
<evidence type="ECO:0000313" key="2">
    <source>
        <dbReference type="EMBL" id="KAJ8383191.1"/>
    </source>
</evidence>
<dbReference type="AlphaFoldDB" id="A0A9Q1GF77"/>
<accession>A0A9Q1GF77</accession>
<dbReference type="OrthoDB" id="10641129at2759"/>
<dbReference type="EMBL" id="JAINUF010000001">
    <property type="protein sequence ID" value="KAJ8383191.1"/>
    <property type="molecule type" value="Genomic_DNA"/>
</dbReference>
<reference evidence="2" key="1">
    <citation type="journal article" date="2023" name="Science">
        <title>Genome structures resolve the early diversification of teleost fishes.</title>
        <authorList>
            <person name="Parey E."/>
            <person name="Louis A."/>
            <person name="Montfort J."/>
            <person name="Bouchez O."/>
            <person name="Roques C."/>
            <person name="Iampietro C."/>
            <person name="Lluch J."/>
            <person name="Castinel A."/>
            <person name="Donnadieu C."/>
            <person name="Desvignes T."/>
            <person name="Floi Bucao C."/>
            <person name="Jouanno E."/>
            <person name="Wen M."/>
            <person name="Mejri S."/>
            <person name="Dirks R."/>
            <person name="Jansen H."/>
            <person name="Henkel C."/>
            <person name="Chen W.J."/>
            <person name="Zahm M."/>
            <person name="Cabau C."/>
            <person name="Klopp C."/>
            <person name="Thompson A.W."/>
            <person name="Robinson-Rechavi M."/>
            <person name="Braasch I."/>
            <person name="Lecointre G."/>
            <person name="Bobe J."/>
            <person name="Postlethwait J.H."/>
            <person name="Berthelot C."/>
            <person name="Roest Crollius H."/>
            <person name="Guiguen Y."/>
        </authorList>
    </citation>
    <scope>NUCLEOTIDE SEQUENCE</scope>
    <source>
        <strain evidence="2">WJC10195</strain>
    </source>
</reference>
<sequence>MERGKVVEMVPHSEALWRHKGTGPMISNTTAVAQAGDLRAQNTAPCQPCVVLQIIFQNVPQGAPTLSSPSWAPLDTVYISSSTATPPSVRPSVRPSVCHPGRHVPLRPVNHNKQALAAVGPDPGVRRS</sequence>
<feature type="compositionally biased region" description="Low complexity" evidence="1">
    <location>
        <begin position="86"/>
        <end position="97"/>
    </location>
</feature>
<evidence type="ECO:0000256" key="1">
    <source>
        <dbReference type="SAM" id="MobiDB-lite"/>
    </source>
</evidence>
<feature type="region of interest" description="Disordered" evidence="1">
    <location>
        <begin position="82"/>
        <end position="128"/>
    </location>
</feature>
<name>A0A9Q1GF77_SYNKA</name>